<evidence type="ECO:0000256" key="4">
    <source>
        <dbReference type="ARBA" id="ARBA00022475"/>
    </source>
</evidence>
<dbReference type="InterPro" id="IPR003660">
    <property type="entry name" value="HAMP_dom"/>
</dbReference>
<dbReference type="Pfam" id="PF00512">
    <property type="entry name" value="HisKA"/>
    <property type="match status" value="1"/>
</dbReference>
<dbReference type="RefSeq" id="WP_375520503.1">
    <property type="nucleotide sequence ID" value="NZ_JBHIRY010000011.1"/>
</dbReference>
<evidence type="ECO:0000256" key="13">
    <source>
        <dbReference type="ARBA" id="ARBA00023136"/>
    </source>
</evidence>
<proteinExistence type="predicted"/>
<dbReference type="InterPro" id="IPR003594">
    <property type="entry name" value="HATPase_dom"/>
</dbReference>
<dbReference type="SUPFAM" id="SSF55874">
    <property type="entry name" value="ATPase domain of HSP90 chaperone/DNA topoisomerase II/histidine kinase"/>
    <property type="match status" value="1"/>
</dbReference>
<protein>
    <recommendedName>
        <fullName evidence="3">histidine kinase</fullName>
        <ecNumber evidence="3">2.7.13.3</ecNumber>
    </recommendedName>
</protein>
<evidence type="ECO:0000256" key="7">
    <source>
        <dbReference type="ARBA" id="ARBA00022692"/>
    </source>
</evidence>
<dbReference type="PRINTS" id="PR00344">
    <property type="entry name" value="BCTRLSENSOR"/>
</dbReference>
<evidence type="ECO:0000259" key="16">
    <source>
        <dbReference type="PROSITE" id="PS50885"/>
    </source>
</evidence>
<gene>
    <name evidence="17" type="ORF">ACE5LO_13275</name>
</gene>
<keyword evidence="18" id="KW-1185">Reference proteome</keyword>
<dbReference type="SUPFAM" id="SSF158472">
    <property type="entry name" value="HAMP domain-like"/>
    <property type="match status" value="1"/>
</dbReference>
<dbReference type="CDD" id="cd00075">
    <property type="entry name" value="HATPase"/>
    <property type="match status" value="1"/>
</dbReference>
<sequence length="486" mass="55139">MKWTIQFKMVVLFSVIIFIGFAALLVASNKVSVDNMYSEIDNDMVNYKKNIDIAISQYFLLLNKRMDEATLAAEVNEIEKQIGLAIGGEVDLYRADGSSFRHAQGNEVPATIFQEDVKAAANSQIAYSTSINKGHIEASLSAPLIRENKVIGIIRFEKDYADLFMQRMQFQNTITTFAIVIFVCVFVGAIVISRKMTKPIRVLTQHAKYVSEGKLNSDIRMSSHDEIGELAMSFSSMILRIKEQIEVIERERDEVKQVQERSKIFFDNVTHELKTPLTTIFGYAQILRDNGFTDYAFYEKGINFIINETKRLNTMVVDILDVSVAASPGQVFRFEHMNIIDVLQETCDEMSLKAAKYNISVNVQMENPLFMQGDRNKLKEVFINVLDNSIKYGYVNSLIQVHAFKQGNEIVITIRDEGEGIREEALERIFEPFYRDNDVNREEKGSAGLGLSIVKNTIEQHGGMVKMASTLNKGSELQIVLPVHRT</sequence>
<dbReference type="InterPro" id="IPR036890">
    <property type="entry name" value="HATPase_C_sf"/>
</dbReference>
<keyword evidence="6" id="KW-0808">Transferase</keyword>
<dbReference type="Gene3D" id="1.10.287.130">
    <property type="match status" value="1"/>
</dbReference>
<reference evidence="17 18" key="1">
    <citation type="submission" date="2024-09" db="EMBL/GenBank/DDBJ databases">
        <title>Paenibacillus zeirhizospherea sp. nov., isolated from surface of the maize (Zea mays) roots in a horticulture field, Hungary.</title>
        <authorList>
            <person name="Marton D."/>
            <person name="Farkas M."/>
            <person name="Bedics A."/>
            <person name="Toth E."/>
            <person name="Tancsics A."/>
            <person name="Boka K."/>
            <person name="Marati G."/>
            <person name="Kriszt B."/>
            <person name="Cserhati M."/>
        </authorList>
    </citation>
    <scope>NUCLEOTIDE SEQUENCE [LARGE SCALE GENOMIC DNA]</scope>
    <source>
        <strain evidence="17 18">JCM 18446</strain>
    </source>
</reference>
<evidence type="ECO:0000256" key="6">
    <source>
        <dbReference type="ARBA" id="ARBA00022679"/>
    </source>
</evidence>
<keyword evidence="13 14" id="KW-0472">Membrane</keyword>
<comment type="subcellular location">
    <subcellularLocation>
        <location evidence="2">Cell membrane</location>
        <topology evidence="2">Multi-pass membrane protein</topology>
    </subcellularLocation>
</comment>
<comment type="caution">
    <text evidence="17">The sequence shown here is derived from an EMBL/GenBank/DDBJ whole genome shotgun (WGS) entry which is preliminary data.</text>
</comment>
<evidence type="ECO:0000256" key="11">
    <source>
        <dbReference type="ARBA" id="ARBA00022989"/>
    </source>
</evidence>
<keyword evidence="5" id="KW-0597">Phosphoprotein</keyword>
<dbReference type="GO" id="GO:0005524">
    <property type="term" value="F:ATP binding"/>
    <property type="evidence" value="ECO:0007669"/>
    <property type="project" value="UniProtKB-KW"/>
</dbReference>
<keyword evidence="9" id="KW-0418">Kinase</keyword>
<dbReference type="Pfam" id="PF02518">
    <property type="entry name" value="HATPase_c"/>
    <property type="match status" value="1"/>
</dbReference>
<dbReference type="EC" id="2.7.13.3" evidence="3"/>
<dbReference type="InterPro" id="IPR036097">
    <property type="entry name" value="HisK_dim/P_sf"/>
</dbReference>
<dbReference type="SUPFAM" id="SSF47384">
    <property type="entry name" value="Homodimeric domain of signal transducing histidine kinase"/>
    <property type="match status" value="1"/>
</dbReference>
<evidence type="ECO:0000256" key="8">
    <source>
        <dbReference type="ARBA" id="ARBA00022741"/>
    </source>
</evidence>
<name>A0ABV5C1H1_9BACL</name>
<feature type="transmembrane region" description="Helical" evidence="14">
    <location>
        <begin position="174"/>
        <end position="192"/>
    </location>
</feature>
<keyword evidence="10 17" id="KW-0067">ATP-binding</keyword>
<evidence type="ECO:0000256" key="5">
    <source>
        <dbReference type="ARBA" id="ARBA00022553"/>
    </source>
</evidence>
<evidence type="ECO:0000256" key="14">
    <source>
        <dbReference type="SAM" id="Phobius"/>
    </source>
</evidence>
<keyword evidence="4" id="KW-1003">Cell membrane</keyword>
<evidence type="ECO:0000256" key="9">
    <source>
        <dbReference type="ARBA" id="ARBA00022777"/>
    </source>
</evidence>
<dbReference type="Pfam" id="PF00672">
    <property type="entry name" value="HAMP"/>
    <property type="match status" value="1"/>
</dbReference>
<feature type="domain" description="HAMP" evidence="16">
    <location>
        <begin position="194"/>
        <end position="246"/>
    </location>
</feature>
<dbReference type="PROSITE" id="PS50109">
    <property type="entry name" value="HIS_KIN"/>
    <property type="match status" value="1"/>
</dbReference>
<keyword evidence="8" id="KW-0547">Nucleotide-binding</keyword>
<dbReference type="Gene3D" id="3.30.565.10">
    <property type="entry name" value="Histidine kinase-like ATPase, C-terminal domain"/>
    <property type="match status" value="1"/>
</dbReference>
<dbReference type="SMART" id="SM00388">
    <property type="entry name" value="HisKA"/>
    <property type="match status" value="1"/>
</dbReference>
<dbReference type="EMBL" id="JBHIRY010000011">
    <property type="protein sequence ID" value="MFB5761363.1"/>
    <property type="molecule type" value="Genomic_DNA"/>
</dbReference>
<dbReference type="Proteomes" id="UP001580430">
    <property type="component" value="Unassembled WGS sequence"/>
</dbReference>
<evidence type="ECO:0000259" key="15">
    <source>
        <dbReference type="PROSITE" id="PS50109"/>
    </source>
</evidence>
<accession>A0ABV5C1H1</accession>
<evidence type="ECO:0000256" key="10">
    <source>
        <dbReference type="ARBA" id="ARBA00022840"/>
    </source>
</evidence>
<evidence type="ECO:0000313" key="17">
    <source>
        <dbReference type="EMBL" id="MFB5761363.1"/>
    </source>
</evidence>
<feature type="domain" description="Histidine kinase" evidence="15">
    <location>
        <begin position="268"/>
        <end position="485"/>
    </location>
</feature>
<dbReference type="SMART" id="SM00387">
    <property type="entry name" value="HATPase_c"/>
    <property type="match status" value="1"/>
</dbReference>
<dbReference type="PROSITE" id="PS50885">
    <property type="entry name" value="HAMP"/>
    <property type="match status" value="1"/>
</dbReference>
<evidence type="ECO:0000256" key="3">
    <source>
        <dbReference type="ARBA" id="ARBA00012438"/>
    </source>
</evidence>
<evidence type="ECO:0000256" key="1">
    <source>
        <dbReference type="ARBA" id="ARBA00000085"/>
    </source>
</evidence>
<keyword evidence="11 14" id="KW-1133">Transmembrane helix</keyword>
<dbReference type="CDD" id="cd06225">
    <property type="entry name" value="HAMP"/>
    <property type="match status" value="1"/>
</dbReference>
<evidence type="ECO:0000256" key="12">
    <source>
        <dbReference type="ARBA" id="ARBA00023012"/>
    </source>
</evidence>
<dbReference type="PANTHER" id="PTHR45528">
    <property type="entry name" value="SENSOR HISTIDINE KINASE CPXA"/>
    <property type="match status" value="1"/>
</dbReference>
<dbReference type="CDD" id="cd00082">
    <property type="entry name" value="HisKA"/>
    <property type="match status" value="1"/>
</dbReference>
<evidence type="ECO:0000313" key="18">
    <source>
        <dbReference type="Proteomes" id="UP001580430"/>
    </source>
</evidence>
<comment type="catalytic activity">
    <reaction evidence="1">
        <text>ATP + protein L-histidine = ADP + protein N-phospho-L-histidine.</text>
        <dbReference type="EC" id="2.7.13.3"/>
    </reaction>
</comment>
<dbReference type="Gene3D" id="6.10.340.10">
    <property type="match status" value="1"/>
</dbReference>
<dbReference type="PANTHER" id="PTHR45528:SF10">
    <property type="entry name" value="METHYL-ACCEPTING CHEMOTAXIS PROTEIN"/>
    <property type="match status" value="1"/>
</dbReference>
<keyword evidence="7 14" id="KW-0812">Transmembrane</keyword>
<evidence type="ECO:0000256" key="2">
    <source>
        <dbReference type="ARBA" id="ARBA00004651"/>
    </source>
</evidence>
<dbReference type="SMART" id="SM00304">
    <property type="entry name" value="HAMP"/>
    <property type="match status" value="1"/>
</dbReference>
<keyword evidence="12" id="KW-0902">Two-component regulatory system</keyword>
<dbReference type="InterPro" id="IPR005467">
    <property type="entry name" value="His_kinase_dom"/>
</dbReference>
<dbReference type="InterPro" id="IPR003661">
    <property type="entry name" value="HisK_dim/P_dom"/>
</dbReference>
<dbReference type="InterPro" id="IPR050398">
    <property type="entry name" value="HssS/ArlS-like"/>
</dbReference>
<dbReference type="InterPro" id="IPR004358">
    <property type="entry name" value="Sig_transdc_His_kin-like_C"/>
</dbReference>
<organism evidence="17 18">
    <name type="scientific">Paenibacillus medicaginis</name>
    <dbReference type="NCBI Taxonomy" id="1470560"/>
    <lineage>
        <taxon>Bacteria</taxon>
        <taxon>Bacillati</taxon>
        <taxon>Bacillota</taxon>
        <taxon>Bacilli</taxon>
        <taxon>Bacillales</taxon>
        <taxon>Paenibacillaceae</taxon>
        <taxon>Paenibacillus</taxon>
    </lineage>
</organism>